<evidence type="ECO:0000256" key="3">
    <source>
        <dbReference type="SAM" id="Coils"/>
    </source>
</evidence>
<dbReference type="Gene3D" id="3.40.80.10">
    <property type="entry name" value="Peptidoglycan recognition protein-like"/>
    <property type="match status" value="1"/>
</dbReference>
<organism evidence="5 6">
    <name type="scientific">Schinkia azotoformans MEV2011</name>
    <dbReference type="NCBI Taxonomy" id="1348973"/>
    <lineage>
        <taxon>Bacteria</taxon>
        <taxon>Bacillati</taxon>
        <taxon>Bacillota</taxon>
        <taxon>Bacilli</taxon>
        <taxon>Bacillales</taxon>
        <taxon>Bacillaceae</taxon>
        <taxon>Calidifontibacillus/Schinkia group</taxon>
        <taxon>Schinkia</taxon>
    </lineage>
</organism>
<sequence>MTRRFKPYTIDEFESFIDKLSIKRKIIHIQIHHTWRPRQSDYNGESTILSMWNYHVNTNGWQDIGQHFSVAPDGTLWDGRSLETTPAGITGHNTGGVMFEMIGDFDIGQDKLEGKQLYSITRAVAVLLKKFNLNYSDIVFHREHAAKTCPGTGINKEWFIEMVKRSGVKMSNERDINIVSDLFQKDWEEAVANGYYDGTRPGAFITREESAAVTNKIRRNFKALIDQNKKEIEDLKARLEAIEKQ</sequence>
<dbReference type="PATRIC" id="fig|1348973.3.peg.114"/>
<dbReference type="Proteomes" id="UP000027936">
    <property type="component" value="Unassembled WGS sequence"/>
</dbReference>
<dbReference type="Pfam" id="PF01510">
    <property type="entry name" value="Amidase_2"/>
    <property type="match status" value="1"/>
</dbReference>
<feature type="domain" description="N-acetylmuramoyl-L-alanine amidase" evidence="4">
    <location>
        <begin position="24"/>
        <end position="151"/>
    </location>
</feature>
<evidence type="ECO:0000256" key="1">
    <source>
        <dbReference type="ARBA" id="ARBA00030881"/>
    </source>
</evidence>
<dbReference type="GO" id="GO:0008745">
    <property type="term" value="F:N-acetylmuramoyl-L-alanine amidase activity"/>
    <property type="evidence" value="ECO:0007669"/>
    <property type="project" value="InterPro"/>
</dbReference>
<keyword evidence="3" id="KW-0175">Coiled coil</keyword>
<protein>
    <recommendedName>
        <fullName evidence="2">Autolysin</fullName>
    </recommendedName>
    <alternativeName>
        <fullName evidence="1">Cell wall hydrolase</fullName>
    </alternativeName>
</protein>
<dbReference type="OrthoDB" id="9812621at2"/>
<accession>A0A072P3T6</accession>
<comment type="caution">
    <text evidence="5">The sequence shown here is derived from an EMBL/GenBank/DDBJ whole genome shotgun (WGS) entry which is preliminary data.</text>
</comment>
<dbReference type="PANTHER" id="PTHR11022:SF41">
    <property type="entry name" value="PEPTIDOGLYCAN-RECOGNITION PROTEIN LC-RELATED"/>
    <property type="match status" value="1"/>
</dbReference>
<gene>
    <name evidence="5" type="ORF">M670_00120</name>
</gene>
<dbReference type="InterPro" id="IPR036505">
    <property type="entry name" value="Amidase/PGRP_sf"/>
</dbReference>
<name>A0A072P3T6_SCHAZ</name>
<feature type="coiled-coil region" evidence="3">
    <location>
        <begin position="218"/>
        <end position="245"/>
    </location>
</feature>
<proteinExistence type="predicted"/>
<dbReference type="GO" id="GO:0009253">
    <property type="term" value="P:peptidoglycan catabolic process"/>
    <property type="evidence" value="ECO:0007669"/>
    <property type="project" value="InterPro"/>
</dbReference>
<evidence type="ECO:0000313" key="5">
    <source>
        <dbReference type="EMBL" id="KEF40105.1"/>
    </source>
</evidence>
<evidence type="ECO:0000313" key="6">
    <source>
        <dbReference type="Proteomes" id="UP000027936"/>
    </source>
</evidence>
<dbReference type="EMBL" id="JJRY01000001">
    <property type="protein sequence ID" value="KEF40105.1"/>
    <property type="molecule type" value="Genomic_DNA"/>
</dbReference>
<evidence type="ECO:0000259" key="4">
    <source>
        <dbReference type="Pfam" id="PF01510"/>
    </source>
</evidence>
<dbReference type="InterPro" id="IPR015510">
    <property type="entry name" value="PGRP"/>
</dbReference>
<dbReference type="InterPro" id="IPR002502">
    <property type="entry name" value="Amidase_domain"/>
</dbReference>
<evidence type="ECO:0000256" key="2">
    <source>
        <dbReference type="ARBA" id="ARBA00032390"/>
    </source>
</evidence>
<dbReference type="CDD" id="cd06583">
    <property type="entry name" value="PGRP"/>
    <property type="match status" value="1"/>
</dbReference>
<reference evidence="5 6" key="1">
    <citation type="submission" date="2014-04" db="EMBL/GenBank/DDBJ databases">
        <title>Draft genome sequence of Bacillus azotoformans MEV2011, a (co-) denitrifying strain unable to grow in the presence of oxygen.</title>
        <authorList>
            <person name="Nielsen M."/>
            <person name="Schreiber L."/>
            <person name="Finster K."/>
            <person name="Schramm A."/>
        </authorList>
    </citation>
    <scope>NUCLEOTIDE SEQUENCE [LARGE SCALE GENOMIC DNA]</scope>
    <source>
        <strain evidence="5 6">MEV2011</strain>
    </source>
</reference>
<dbReference type="SUPFAM" id="SSF55846">
    <property type="entry name" value="N-acetylmuramoyl-L-alanine amidase-like"/>
    <property type="match status" value="1"/>
</dbReference>
<dbReference type="AlphaFoldDB" id="A0A072P3T6"/>
<dbReference type="RefSeq" id="WP_051677996.1">
    <property type="nucleotide sequence ID" value="NZ_JJRY01000001.1"/>
</dbReference>
<dbReference type="PANTHER" id="PTHR11022">
    <property type="entry name" value="PEPTIDOGLYCAN RECOGNITION PROTEIN"/>
    <property type="match status" value="1"/>
</dbReference>